<dbReference type="Gene3D" id="3.50.50.60">
    <property type="entry name" value="FAD/NAD(P)-binding domain"/>
    <property type="match status" value="2"/>
</dbReference>
<dbReference type="PIRSF" id="PIRSF000350">
    <property type="entry name" value="Mercury_reductase_MerA"/>
    <property type="match status" value="1"/>
</dbReference>
<evidence type="ECO:0000256" key="1">
    <source>
        <dbReference type="ARBA" id="ARBA00007532"/>
    </source>
</evidence>
<dbReference type="SUPFAM" id="SSF55424">
    <property type="entry name" value="FAD/NAD-linked reductases, dimerisation (C-terminal) domain"/>
    <property type="match status" value="1"/>
</dbReference>
<evidence type="ECO:0000256" key="5">
    <source>
        <dbReference type="PIRSR" id="PIRSR000350-4"/>
    </source>
</evidence>
<comment type="cofactor">
    <cofactor evidence="4">
        <name>FAD</name>
        <dbReference type="ChEBI" id="CHEBI:57692"/>
    </cofactor>
    <text evidence="4">Binds 1 FAD per subunit.</text>
</comment>
<dbReference type="OrthoDB" id="9800167at2"/>
<dbReference type="Proteomes" id="UP000051686">
    <property type="component" value="Unassembled WGS sequence"/>
</dbReference>
<keyword evidence="3 4" id="KW-0274">FAD</keyword>
<evidence type="ECO:0000313" key="8">
    <source>
        <dbReference type="EMBL" id="KRL05450.1"/>
    </source>
</evidence>
<organism evidence="8 9">
    <name type="scientific">Liquorilactobacillus oeni DSM 19972</name>
    <dbReference type="NCBI Taxonomy" id="1423777"/>
    <lineage>
        <taxon>Bacteria</taxon>
        <taxon>Bacillati</taxon>
        <taxon>Bacillota</taxon>
        <taxon>Bacilli</taxon>
        <taxon>Lactobacillales</taxon>
        <taxon>Lactobacillaceae</taxon>
        <taxon>Liquorilactobacillus</taxon>
    </lineage>
</organism>
<dbReference type="SUPFAM" id="SSF51905">
    <property type="entry name" value="FAD/NAD(P)-binding domain"/>
    <property type="match status" value="1"/>
</dbReference>
<comment type="similarity">
    <text evidence="1">Belongs to the class-I pyridine nucleotide-disulfide oxidoreductase family.</text>
</comment>
<keyword evidence="4" id="KW-0547">Nucleotide-binding</keyword>
<name>A0A0R1MJT7_9LACO</name>
<dbReference type="InterPro" id="IPR001100">
    <property type="entry name" value="Pyr_nuc-diS_OxRdtase"/>
</dbReference>
<reference evidence="8 9" key="1">
    <citation type="journal article" date="2015" name="Genome Announc.">
        <title>Expanding the biotechnology potential of lactobacilli through comparative genomics of 213 strains and associated genera.</title>
        <authorList>
            <person name="Sun Z."/>
            <person name="Harris H.M."/>
            <person name="McCann A."/>
            <person name="Guo C."/>
            <person name="Argimon S."/>
            <person name="Zhang W."/>
            <person name="Yang X."/>
            <person name="Jeffery I.B."/>
            <person name="Cooney J.C."/>
            <person name="Kagawa T.F."/>
            <person name="Liu W."/>
            <person name="Song Y."/>
            <person name="Salvetti E."/>
            <person name="Wrobel A."/>
            <person name="Rasinkangas P."/>
            <person name="Parkhill J."/>
            <person name="Rea M.C."/>
            <person name="O'Sullivan O."/>
            <person name="Ritari J."/>
            <person name="Douillard F.P."/>
            <person name="Paul Ross R."/>
            <person name="Yang R."/>
            <person name="Briner A.E."/>
            <person name="Felis G.E."/>
            <person name="de Vos W.M."/>
            <person name="Barrangou R."/>
            <person name="Klaenhammer T.R."/>
            <person name="Caufield P.W."/>
            <person name="Cui Y."/>
            <person name="Zhang H."/>
            <person name="O'Toole P.W."/>
        </authorList>
    </citation>
    <scope>NUCLEOTIDE SEQUENCE [LARGE SCALE GENOMIC DNA]</scope>
    <source>
        <strain evidence="8 9">DSM 19972</strain>
    </source>
</reference>
<dbReference type="PANTHER" id="PTHR43014">
    <property type="entry name" value="MERCURIC REDUCTASE"/>
    <property type="match status" value="1"/>
</dbReference>
<evidence type="ECO:0000256" key="4">
    <source>
        <dbReference type="PIRSR" id="PIRSR000350-3"/>
    </source>
</evidence>
<dbReference type="AlphaFoldDB" id="A0A0R1MJT7"/>
<dbReference type="PRINTS" id="PR00368">
    <property type="entry name" value="FADPNR"/>
</dbReference>
<dbReference type="STRING" id="1423777.FD46_GL000865"/>
<dbReference type="InterPro" id="IPR036188">
    <property type="entry name" value="FAD/NAD-bd_sf"/>
</dbReference>
<dbReference type="PATRIC" id="fig|1423777.3.peg.888"/>
<proteinExistence type="inferred from homology"/>
<keyword evidence="2" id="KW-0285">Flavoprotein</keyword>
<feature type="binding site" evidence="4">
    <location>
        <begin position="174"/>
        <end position="181"/>
    </location>
    <ligand>
        <name>NAD(+)</name>
        <dbReference type="ChEBI" id="CHEBI:57540"/>
    </ligand>
</feature>
<dbReference type="InterPro" id="IPR023753">
    <property type="entry name" value="FAD/NAD-binding_dom"/>
</dbReference>
<dbReference type="InterPro" id="IPR004099">
    <property type="entry name" value="Pyr_nucl-diS_OxRdtase_dimer"/>
</dbReference>
<feature type="domain" description="FAD/NAD(P)-binding" evidence="7">
    <location>
        <begin position="8"/>
        <end position="316"/>
    </location>
</feature>
<dbReference type="GO" id="GO:0016491">
    <property type="term" value="F:oxidoreductase activity"/>
    <property type="evidence" value="ECO:0007669"/>
    <property type="project" value="InterPro"/>
</dbReference>
<dbReference type="PANTHER" id="PTHR43014:SF5">
    <property type="entry name" value="GLUTATHIONE REDUCTASE (NADPH)"/>
    <property type="match status" value="1"/>
</dbReference>
<evidence type="ECO:0000259" key="7">
    <source>
        <dbReference type="Pfam" id="PF07992"/>
    </source>
</evidence>
<feature type="binding site" evidence="4">
    <location>
        <position position="53"/>
    </location>
    <ligand>
        <name>FAD</name>
        <dbReference type="ChEBI" id="CHEBI:57692"/>
    </ligand>
</feature>
<dbReference type="GO" id="GO:0000166">
    <property type="term" value="F:nucleotide binding"/>
    <property type="evidence" value="ECO:0007669"/>
    <property type="project" value="UniProtKB-KW"/>
</dbReference>
<feature type="disulfide bond" description="Redox-active" evidence="5">
    <location>
        <begin position="45"/>
        <end position="50"/>
    </location>
</feature>
<keyword evidence="4" id="KW-0520">NAD</keyword>
<evidence type="ECO:0000313" key="9">
    <source>
        <dbReference type="Proteomes" id="UP000051686"/>
    </source>
</evidence>
<evidence type="ECO:0000256" key="2">
    <source>
        <dbReference type="ARBA" id="ARBA00022630"/>
    </source>
</evidence>
<feature type="binding site" evidence="4">
    <location>
        <position position="301"/>
    </location>
    <ligand>
        <name>FAD</name>
        <dbReference type="ChEBI" id="CHEBI:57692"/>
    </ligand>
</feature>
<feature type="binding site" evidence="4">
    <location>
        <position position="261"/>
    </location>
    <ligand>
        <name>NAD(+)</name>
        <dbReference type="ChEBI" id="CHEBI:57540"/>
    </ligand>
</feature>
<dbReference type="Pfam" id="PF07992">
    <property type="entry name" value="Pyr_redox_2"/>
    <property type="match status" value="1"/>
</dbReference>
<gene>
    <name evidence="8" type="ORF">FD46_GL000865</name>
</gene>
<accession>A0A0R1MJT7</accession>
<evidence type="ECO:0000259" key="6">
    <source>
        <dbReference type="Pfam" id="PF02852"/>
    </source>
</evidence>
<dbReference type="EMBL" id="AZEH01000025">
    <property type="protein sequence ID" value="KRL05450.1"/>
    <property type="molecule type" value="Genomic_DNA"/>
</dbReference>
<evidence type="ECO:0000256" key="3">
    <source>
        <dbReference type="ARBA" id="ARBA00022827"/>
    </source>
</evidence>
<dbReference type="RefSeq" id="WP_057895793.1">
    <property type="nucleotide sequence ID" value="NZ_AZEH01000025.1"/>
</dbReference>
<sequence length="445" mass="48824">MSTKAFDYDVLYLGSGHGTFDGAIPLAAKGKKVAVVESGLVGGTCPNRGCNAKITLDAPVALQRTAEAMQQQVSYPINLNWKTTVAHKQDVIKELPDFIAGLMEDNGIKLIKGWGHFVDAHTIEVNAKRYSAEKIVIATGLHPHRLDIPGRQLAHDSSEFMNLQKLPKRITIIGAGYVSLEFATIANAFGSDVTVLMHHDKALRKFHQPFVEKLLALLEKRGVKFIKNADITAFSAAYGSKQVHINDAKMIETGWILDATGRDPNIAGLKLKEIGVAYDDDGIIVNDHLQTTVPNIYASGDVIKKEQPKLTPTAIFESKYLQQLFTGETTSPIDYPAIPSVVFTSPRIAKVGITPVKAESDPAFSNVHNNILDNWYRHVESEQYGENILTFDKQHHLVGATEISEHAEDVINALLPALEFKLDSSQVGRIINLFPTISSAAWEAL</sequence>
<comment type="caution">
    <text evidence="8">The sequence shown here is derived from an EMBL/GenBank/DDBJ whole genome shotgun (WGS) entry which is preliminary data.</text>
</comment>
<keyword evidence="9" id="KW-1185">Reference proteome</keyword>
<feature type="domain" description="Pyridine nucleotide-disulphide oxidoreductase dimerisation" evidence="6">
    <location>
        <begin position="338"/>
        <end position="444"/>
    </location>
</feature>
<dbReference type="Pfam" id="PF02852">
    <property type="entry name" value="Pyr_redox_dim"/>
    <property type="match status" value="1"/>
</dbReference>
<protein>
    <submittedName>
        <fullName evidence="8">Glutathione reductase</fullName>
    </submittedName>
</protein>
<dbReference type="PRINTS" id="PR00411">
    <property type="entry name" value="PNDRDTASEI"/>
</dbReference>
<dbReference type="Gene3D" id="3.30.390.30">
    <property type="match status" value="1"/>
</dbReference>
<dbReference type="InterPro" id="IPR016156">
    <property type="entry name" value="FAD/NAD-linked_Rdtase_dimer_sf"/>
</dbReference>
<feature type="binding site" evidence="4">
    <location>
        <position position="115"/>
    </location>
    <ligand>
        <name>FAD</name>
        <dbReference type="ChEBI" id="CHEBI:57692"/>
    </ligand>
</feature>